<evidence type="ECO:0000256" key="6">
    <source>
        <dbReference type="ARBA" id="ARBA00023014"/>
    </source>
</evidence>
<feature type="binding site" evidence="11">
    <location>
        <position position="42"/>
    </location>
    <ligand>
        <name>[4Fe-4S] cluster</name>
        <dbReference type="ChEBI" id="CHEBI:49883"/>
    </ligand>
</feature>
<keyword evidence="9 11" id="KW-1015">Disulfide bond</keyword>
<keyword evidence="7 11" id="KW-0805">Transcription regulation</keyword>
<sequence length="101" mass="11086">MTNVGGDGHWTALAACGRGYPADALFVEGPAQREARAVCEGCPVRMQCLADALDNRMDFGVWGGMTERERRALLRRRPEVRSWRSELLADGAPALERVGAR</sequence>
<keyword evidence="10 11" id="KW-0804">Transcription</keyword>
<reference evidence="13 14" key="1">
    <citation type="submission" date="2016-10" db="EMBL/GenBank/DDBJ databases">
        <authorList>
            <person name="de Groot N.N."/>
        </authorList>
    </citation>
    <scope>NUCLEOTIDE SEQUENCE [LARGE SCALE GENOMIC DNA]</scope>
    <source>
        <strain evidence="13 14">CGMCC 4.6945</strain>
    </source>
</reference>
<keyword evidence="14" id="KW-1185">Reference proteome</keyword>
<keyword evidence="6 11" id="KW-0411">Iron-sulfur</keyword>
<dbReference type="HAMAP" id="MF_01479">
    <property type="entry name" value="WhiB"/>
    <property type="match status" value="1"/>
</dbReference>
<evidence type="ECO:0000256" key="4">
    <source>
        <dbReference type="ARBA" id="ARBA00022723"/>
    </source>
</evidence>
<evidence type="ECO:0000256" key="8">
    <source>
        <dbReference type="ARBA" id="ARBA00023125"/>
    </source>
</evidence>
<keyword evidence="8 11" id="KW-0238">DNA-binding</keyword>
<dbReference type="PANTHER" id="PTHR38839">
    <property type="entry name" value="TRANSCRIPTIONAL REGULATOR WHID-RELATED"/>
    <property type="match status" value="1"/>
</dbReference>
<comment type="subcellular location">
    <subcellularLocation>
        <location evidence="1 11">Cytoplasm</location>
    </subcellularLocation>
</comment>
<dbReference type="InterPro" id="IPR003482">
    <property type="entry name" value="Whib"/>
</dbReference>
<dbReference type="GO" id="GO:0047134">
    <property type="term" value="F:protein-disulfide reductase [NAD(P)H] activity"/>
    <property type="evidence" value="ECO:0007669"/>
    <property type="project" value="TreeGrafter"/>
</dbReference>
<dbReference type="PANTHER" id="PTHR38839:SF7">
    <property type="entry name" value="TRANSCRIPTIONAL REGULATOR WHIB4"/>
    <property type="match status" value="1"/>
</dbReference>
<proteinExistence type="inferred from homology"/>
<evidence type="ECO:0000256" key="11">
    <source>
        <dbReference type="HAMAP-Rule" id="MF_01479"/>
    </source>
</evidence>
<evidence type="ECO:0000259" key="12">
    <source>
        <dbReference type="PROSITE" id="PS51674"/>
    </source>
</evidence>
<dbReference type="GO" id="GO:0051539">
    <property type="term" value="F:4 iron, 4 sulfur cluster binding"/>
    <property type="evidence" value="ECO:0007669"/>
    <property type="project" value="UniProtKB-UniRule"/>
</dbReference>
<dbReference type="EMBL" id="FOKA01000003">
    <property type="protein sequence ID" value="SFA92055.1"/>
    <property type="molecule type" value="Genomic_DNA"/>
</dbReference>
<accession>A0A1I0WTI9</accession>
<evidence type="ECO:0000256" key="10">
    <source>
        <dbReference type="ARBA" id="ARBA00023163"/>
    </source>
</evidence>
<organism evidence="13 14">
    <name type="scientific">Cellulomonas marina</name>
    <dbReference type="NCBI Taxonomy" id="988821"/>
    <lineage>
        <taxon>Bacteria</taxon>
        <taxon>Bacillati</taxon>
        <taxon>Actinomycetota</taxon>
        <taxon>Actinomycetes</taxon>
        <taxon>Micrococcales</taxon>
        <taxon>Cellulomonadaceae</taxon>
        <taxon>Cellulomonas</taxon>
    </lineage>
</organism>
<evidence type="ECO:0000256" key="5">
    <source>
        <dbReference type="ARBA" id="ARBA00023004"/>
    </source>
</evidence>
<dbReference type="AlphaFoldDB" id="A0A1I0WTI9"/>
<evidence type="ECO:0000256" key="7">
    <source>
        <dbReference type="ARBA" id="ARBA00023015"/>
    </source>
</evidence>
<dbReference type="GO" id="GO:0045892">
    <property type="term" value="P:negative regulation of DNA-templated transcription"/>
    <property type="evidence" value="ECO:0007669"/>
    <property type="project" value="TreeGrafter"/>
</dbReference>
<comment type="PTM">
    <text evidence="11">Upon Fe-S cluster removal intramolecular disulfide bonds are formed.</text>
</comment>
<evidence type="ECO:0000256" key="9">
    <source>
        <dbReference type="ARBA" id="ARBA00023157"/>
    </source>
</evidence>
<name>A0A1I0WTI9_9CELL</name>
<keyword evidence="5 11" id="KW-0408">Iron</keyword>
<evidence type="ECO:0000313" key="14">
    <source>
        <dbReference type="Proteomes" id="UP000199012"/>
    </source>
</evidence>
<comment type="PTM">
    <text evidence="11">The Fe-S cluster can be nitrosylated by nitric oxide (NO).</text>
</comment>
<comment type="cofactor">
    <cofactor evidence="11">
        <name>[4Fe-4S] cluster</name>
        <dbReference type="ChEBI" id="CHEBI:49883"/>
    </cofactor>
    <text evidence="11">Binds 1 [4Fe-4S] cluster per subunit. Following nitrosylation of the [4Fe-4S] cluster binds 1 [4Fe-8(NO)] cluster per subunit.</text>
</comment>
<evidence type="ECO:0000313" key="13">
    <source>
        <dbReference type="EMBL" id="SFA92055.1"/>
    </source>
</evidence>
<keyword evidence="3 11" id="KW-0004">4Fe-4S</keyword>
<dbReference type="GO" id="GO:0045454">
    <property type="term" value="P:cell redox homeostasis"/>
    <property type="evidence" value="ECO:0007669"/>
    <property type="project" value="TreeGrafter"/>
</dbReference>
<keyword evidence="11" id="KW-0963">Cytoplasm</keyword>
<dbReference type="RefSeq" id="WP_425319171.1">
    <property type="nucleotide sequence ID" value="NZ_FOKA01000003.1"/>
</dbReference>
<keyword evidence="4 11" id="KW-0479">Metal-binding</keyword>
<evidence type="ECO:0000256" key="1">
    <source>
        <dbReference type="ARBA" id="ARBA00004496"/>
    </source>
</evidence>
<evidence type="ECO:0000256" key="2">
    <source>
        <dbReference type="ARBA" id="ARBA00006597"/>
    </source>
</evidence>
<dbReference type="InterPro" id="IPR034768">
    <property type="entry name" value="4FE4S_WBL"/>
</dbReference>
<dbReference type="GO" id="GO:0005737">
    <property type="term" value="C:cytoplasm"/>
    <property type="evidence" value="ECO:0007669"/>
    <property type="project" value="UniProtKB-SubCell"/>
</dbReference>
<protein>
    <recommendedName>
        <fullName evidence="11">Transcriptional regulator WhiB</fullName>
    </recommendedName>
</protein>
<dbReference type="GO" id="GO:0046872">
    <property type="term" value="F:metal ion binding"/>
    <property type="evidence" value="ECO:0007669"/>
    <property type="project" value="UniProtKB-KW"/>
</dbReference>
<dbReference type="PROSITE" id="PS51674">
    <property type="entry name" value="4FE4S_WBL"/>
    <property type="match status" value="1"/>
</dbReference>
<dbReference type="GO" id="GO:0035731">
    <property type="term" value="F:dinitrosyl-iron complex binding"/>
    <property type="evidence" value="ECO:0007669"/>
    <property type="project" value="UniProtKB-UniRule"/>
</dbReference>
<feature type="binding site" evidence="11">
    <location>
        <position position="39"/>
    </location>
    <ligand>
        <name>[4Fe-4S] cluster</name>
        <dbReference type="ChEBI" id="CHEBI:49883"/>
    </ligand>
</feature>
<dbReference type="GO" id="GO:0003677">
    <property type="term" value="F:DNA binding"/>
    <property type="evidence" value="ECO:0007669"/>
    <property type="project" value="UniProtKB-UniRule"/>
</dbReference>
<feature type="binding site" evidence="11">
    <location>
        <position position="16"/>
    </location>
    <ligand>
        <name>[4Fe-4S] cluster</name>
        <dbReference type="ChEBI" id="CHEBI:49883"/>
    </ligand>
</feature>
<evidence type="ECO:0000256" key="3">
    <source>
        <dbReference type="ARBA" id="ARBA00022485"/>
    </source>
</evidence>
<feature type="binding site" evidence="11">
    <location>
        <position position="48"/>
    </location>
    <ligand>
        <name>[4Fe-4S] cluster</name>
        <dbReference type="ChEBI" id="CHEBI:49883"/>
    </ligand>
</feature>
<comment type="similarity">
    <text evidence="2 11">Belongs to the WhiB family.</text>
</comment>
<dbReference type="STRING" id="988821.SAMN05421867_103229"/>
<dbReference type="Proteomes" id="UP000199012">
    <property type="component" value="Unassembled WGS sequence"/>
</dbReference>
<gene>
    <name evidence="11" type="primary">whiB</name>
    <name evidence="13" type="ORF">SAMN05421867_103229</name>
</gene>
<feature type="domain" description="4Fe-4S Wbl-type" evidence="12">
    <location>
        <begin position="15"/>
        <end position="72"/>
    </location>
</feature>
<comment type="function">
    <text evidence="11">Acts as a transcriptional regulator. Probably redox-responsive. The apo- but not holo-form probably binds DNA.</text>
</comment>
<dbReference type="Pfam" id="PF02467">
    <property type="entry name" value="Whib"/>
    <property type="match status" value="1"/>
</dbReference>